<reference evidence="1 2" key="1">
    <citation type="submission" date="2024-07" db="EMBL/GenBank/DDBJ databases">
        <title>Genomic Encyclopedia of Type Strains, Phase V (KMG-V): Genome sequencing to study the core and pangenomes of soil and plant-associated prokaryotes.</title>
        <authorList>
            <person name="Whitman W."/>
        </authorList>
    </citation>
    <scope>NUCLEOTIDE SEQUENCE [LARGE SCALE GENOMIC DNA]</scope>
    <source>
        <strain evidence="1 2">USDA 152</strain>
    </source>
</reference>
<name>A0ABV4FTP2_9BRAD</name>
<evidence type="ECO:0000313" key="1">
    <source>
        <dbReference type="EMBL" id="MEY9454263.1"/>
    </source>
</evidence>
<dbReference type="EMBL" id="JBGBZJ010000003">
    <property type="protein sequence ID" value="MEY9454263.1"/>
    <property type="molecule type" value="Genomic_DNA"/>
</dbReference>
<proteinExistence type="predicted"/>
<organism evidence="1 2">
    <name type="scientific">Bradyrhizobium ottawaense</name>
    <dbReference type="NCBI Taxonomy" id="931866"/>
    <lineage>
        <taxon>Bacteria</taxon>
        <taxon>Pseudomonadati</taxon>
        <taxon>Pseudomonadota</taxon>
        <taxon>Alphaproteobacteria</taxon>
        <taxon>Hyphomicrobiales</taxon>
        <taxon>Nitrobacteraceae</taxon>
        <taxon>Bradyrhizobium</taxon>
    </lineage>
</organism>
<dbReference type="Proteomes" id="UP001565369">
    <property type="component" value="Unassembled WGS sequence"/>
</dbReference>
<keyword evidence="2" id="KW-1185">Reference proteome</keyword>
<comment type="caution">
    <text evidence="1">The sequence shown here is derived from an EMBL/GenBank/DDBJ whole genome shotgun (WGS) entry which is preliminary data.</text>
</comment>
<gene>
    <name evidence="1" type="ORF">ABIG07_003211</name>
</gene>
<evidence type="ECO:0000313" key="2">
    <source>
        <dbReference type="Proteomes" id="UP001565369"/>
    </source>
</evidence>
<sequence>MGAIRLAAEIARLDGEGPRLALDDGRFPKQPCDARAIERRRHHEDAQVFAQTGLRIARQREAHIGIERALVEFVEQDGGNA</sequence>
<accession>A0ABV4FTP2</accession>
<protein>
    <submittedName>
        <fullName evidence="1">Uncharacterized protein</fullName>
    </submittedName>
</protein>